<dbReference type="PANTHER" id="PTHR23271">
    <property type="entry name" value="HEPATOCELLULAR CARCINOMA-ASSOCIATED ANTIGEN 66"/>
    <property type="match status" value="1"/>
</dbReference>
<dbReference type="GO" id="GO:0034388">
    <property type="term" value="C:Pwp2p-containing subcomplex of 90S preribosome"/>
    <property type="evidence" value="ECO:0007669"/>
    <property type="project" value="TreeGrafter"/>
</dbReference>
<keyword evidence="3" id="KW-1185">Reference proteome</keyword>
<sequence>MPLSRGEMYTRMLEDHDDNPKIWIVAAKSEYEGNRISNSANKGRELFQRALRRHPSCVEIYMAYFEMELFNARKLRNQIEEYAEEKVLKRKRTKFSKTKSEIDEDYENILSGSLAIKVAEGAFKDVSKDEIPSLAQGFLTVTRPFVFAKDVRNWLVGKLVAEFPDCEITHDVVAQRFLDEDAYEENRVPHLNMRIENCYKSFEESLRTINTEDMWDKYLYAVADLEEIYKNRSWEHSKKYFQVTCRAFEATGKFGETLVSLLRSKKEFQMALDILDHVIEQKLTEGRNCRVIAKLLKNKLGLLELYLRYFKSRASAVRPLLPVSLLRSKKEFQLALDIFDHVIEQKLTEGRNCRVIAKLLRDKLGLLELYLRYFKSRASGENPVGEKNSRPENPLGPIIPSAVKSCGVRKSRRFPQEKVWIEYHETAKKTKADDPTLESIKSRASMSLKGSELDAFNDFFVKNSPCDENEVEASDMMINVDAMLAD</sequence>
<dbReference type="InterPro" id="IPR003107">
    <property type="entry name" value="HAT"/>
</dbReference>
<dbReference type="InterPro" id="IPR011990">
    <property type="entry name" value="TPR-like_helical_dom_sf"/>
</dbReference>
<dbReference type="OrthoDB" id="28112at2759"/>
<dbReference type="SMART" id="SM00386">
    <property type="entry name" value="HAT"/>
    <property type="match status" value="2"/>
</dbReference>
<dbReference type="InterPro" id="IPR013949">
    <property type="entry name" value="Utp6"/>
</dbReference>
<name>A0A7R9GBM6_9CRUS</name>
<proteinExistence type="inferred from homology"/>
<gene>
    <name evidence="2" type="ORF">NMOB1V02_LOCUS4288</name>
</gene>
<dbReference type="SUPFAM" id="SSF48452">
    <property type="entry name" value="TPR-like"/>
    <property type="match status" value="1"/>
</dbReference>
<dbReference type="EMBL" id="OA882681">
    <property type="protein sequence ID" value="CAD7276530.1"/>
    <property type="molecule type" value="Genomic_DNA"/>
</dbReference>
<dbReference type="EMBL" id="CAJPEX010000644">
    <property type="protein sequence ID" value="CAG0916682.1"/>
    <property type="molecule type" value="Genomic_DNA"/>
</dbReference>
<dbReference type="GO" id="GO:0030515">
    <property type="term" value="F:snoRNA binding"/>
    <property type="evidence" value="ECO:0007669"/>
    <property type="project" value="InterPro"/>
</dbReference>
<organism evidence="2">
    <name type="scientific">Notodromas monacha</name>
    <dbReference type="NCBI Taxonomy" id="399045"/>
    <lineage>
        <taxon>Eukaryota</taxon>
        <taxon>Metazoa</taxon>
        <taxon>Ecdysozoa</taxon>
        <taxon>Arthropoda</taxon>
        <taxon>Crustacea</taxon>
        <taxon>Oligostraca</taxon>
        <taxon>Ostracoda</taxon>
        <taxon>Podocopa</taxon>
        <taxon>Podocopida</taxon>
        <taxon>Cypridocopina</taxon>
        <taxon>Cypridoidea</taxon>
        <taxon>Cyprididae</taxon>
        <taxon>Notodromas</taxon>
    </lineage>
</organism>
<evidence type="ECO:0000313" key="2">
    <source>
        <dbReference type="EMBL" id="CAD7276530.1"/>
    </source>
</evidence>
<reference evidence="2" key="1">
    <citation type="submission" date="2020-11" db="EMBL/GenBank/DDBJ databases">
        <authorList>
            <person name="Tran Van P."/>
        </authorList>
    </citation>
    <scope>NUCLEOTIDE SEQUENCE</scope>
</reference>
<evidence type="ECO:0000256" key="1">
    <source>
        <dbReference type="ARBA" id="ARBA00010734"/>
    </source>
</evidence>
<dbReference type="Gene3D" id="1.25.40.10">
    <property type="entry name" value="Tetratricopeptide repeat domain"/>
    <property type="match status" value="1"/>
</dbReference>
<protein>
    <submittedName>
        <fullName evidence="2">Uncharacterized protein</fullName>
    </submittedName>
</protein>
<comment type="similarity">
    <text evidence="1">Belongs to the UTP6 family.</text>
</comment>
<accession>A0A7R9GBM6</accession>
<dbReference type="Proteomes" id="UP000678499">
    <property type="component" value="Unassembled WGS sequence"/>
</dbReference>
<dbReference type="AlphaFoldDB" id="A0A7R9GBM6"/>
<dbReference type="GO" id="GO:0000462">
    <property type="term" value="P:maturation of SSU-rRNA from tricistronic rRNA transcript (SSU-rRNA, 5.8S rRNA, LSU-rRNA)"/>
    <property type="evidence" value="ECO:0007669"/>
    <property type="project" value="InterPro"/>
</dbReference>
<dbReference type="GO" id="GO:0032040">
    <property type="term" value="C:small-subunit processome"/>
    <property type="evidence" value="ECO:0007669"/>
    <property type="project" value="TreeGrafter"/>
</dbReference>
<evidence type="ECO:0000313" key="3">
    <source>
        <dbReference type="Proteomes" id="UP000678499"/>
    </source>
</evidence>
<dbReference type="PANTHER" id="PTHR23271:SF1">
    <property type="entry name" value="U3 SMALL NUCLEOLAR RNA-ASSOCIATED PROTEIN 6 HOMOLOG"/>
    <property type="match status" value="1"/>
</dbReference>